<keyword evidence="2" id="KW-1185">Reference proteome</keyword>
<dbReference type="AlphaFoldDB" id="A0A077MCD2"/>
<sequence length="64" mass="6540">MSPPKARVIDPAGSGEALVEPVAADRAAPVDDGSDEPQAATVSTAVARIALLQRRDVTTPTSSR</sequence>
<evidence type="ECO:0000313" key="2">
    <source>
        <dbReference type="Proteomes" id="UP000035720"/>
    </source>
</evidence>
<protein>
    <submittedName>
        <fullName evidence="1">Uncharacterized protein</fullName>
    </submittedName>
</protein>
<dbReference type="EMBL" id="CAJC01000151">
    <property type="protein sequence ID" value="CCI53520.1"/>
    <property type="molecule type" value="Genomic_DNA"/>
</dbReference>
<proteinExistence type="predicted"/>
<name>A0A077MCD2_9MICO</name>
<accession>A0A077MCD2</accession>
<comment type="caution">
    <text evidence="1">The sequence shown here is derived from an EMBL/GenBank/DDBJ whole genome shotgun (WGS) entry which is preliminary data.</text>
</comment>
<dbReference type="Proteomes" id="UP000035720">
    <property type="component" value="Unassembled WGS sequence"/>
</dbReference>
<organism evidence="1 2">
    <name type="scientific">Nostocoides jenkinsii Ben 74</name>
    <dbReference type="NCBI Taxonomy" id="1193518"/>
    <lineage>
        <taxon>Bacteria</taxon>
        <taxon>Bacillati</taxon>
        <taxon>Actinomycetota</taxon>
        <taxon>Actinomycetes</taxon>
        <taxon>Micrococcales</taxon>
        <taxon>Intrasporangiaceae</taxon>
        <taxon>Nostocoides</taxon>
    </lineage>
</organism>
<reference evidence="1 2" key="1">
    <citation type="journal article" date="2013" name="ISME J.">
        <title>A metabolic model for members of the genus Tetrasphaera involved in enhanced biological phosphorus removal.</title>
        <authorList>
            <person name="Kristiansen R."/>
            <person name="Nguyen H.T.T."/>
            <person name="Saunders A.M."/>
            <person name="Nielsen J.L."/>
            <person name="Wimmer R."/>
            <person name="Le V.Q."/>
            <person name="McIlroy S.J."/>
            <person name="Petrovski S."/>
            <person name="Seviour R.J."/>
            <person name="Calteau A."/>
            <person name="Nielsen K.L."/>
            <person name="Nielsen P.H."/>
        </authorList>
    </citation>
    <scope>NUCLEOTIDE SEQUENCE [LARGE SCALE GENOMIC DNA]</scope>
    <source>
        <strain evidence="1 2">Ben 74</strain>
    </source>
</reference>
<evidence type="ECO:0000313" key="1">
    <source>
        <dbReference type="EMBL" id="CCI53520.1"/>
    </source>
</evidence>
<gene>
    <name evidence="1" type="ORF">BN13_400010</name>
</gene>